<dbReference type="Proteomes" id="UP000285839">
    <property type="component" value="Unassembled WGS sequence"/>
</dbReference>
<dbReference type="EMBL" id="QRUH01000002">
    <property type="protein sequence ID" value="RGR50695.1"/>
    <property type="molecule type" value="Genomic_DNA"/>
</dbReference>
<name>A0A411ZSZ5_9FIRM</name>
<evidence type="ECO:0000313" key="4">
    <source>
        <dbReference type="Proteomes" id="UP000285839"/>
    </source>
</evidence>
<dbReference type="AlphaFoldDB" id="A0A411ZSZ5"/>
<dbReference type="Proteomes" id="UP000283585">
    <property type="component" value="Unassembled WGS sequence"/>
</dbReference>
<dbReference type="EMBL" id="QRSS01000005">
    <property type="protein sequence ID" value="RGQ05940.1"/>
    <property type="molecule type" value="Genomic_DNA"/>
</dbReference>
<accession>A0A411ZSZ5</accession>
<gene>
    <name evidence="2" type="ORF">DWY46_04730</name>
    <name evidence="1" type="ORF">DWZ12_05585</name>
</gene>
<comment type="caution">
    <text evidence="1">The sequence shown here is derived from an EMBL/GenBank/DDBJ whole genome shotgun (WGS) entry which is preliminary data.</text>
</comment>
<organism evidence="1 3">
    <name type="scientific">Blautia obeum</name>
    <dbReference type="NCBI Taxonomy" id="40520"/>
    <lineage>
        <taxon>Bacteria</taxon>
        <taxon>Bacillati</taxon>
        <taxon>Bacillota</taxon>
        <taxon>Clostridia</taxon>
        <taxon>Lachnospirales</taxon>
        <taxon>Lachnospiraceae</taxon>
        <taxon>Blautia</taxon>
    </lineage>
</organism>
<proteinExistence type="predicted"/>
<evidence type="ECO:0000313" key="1">
    <source>
        <dbReference type="EMBL" id="RGQ05940.1"/>
    </source>
</evidence>
<evidence type="ECO:0000313" key="3">
    <source>
        <dbReference type="Proteomes" id="UP000283585"/>
    </source>
</evidence>
<sequence>MGKNSMKEFIDEATYSSEVLAYIVANADKLNPVDALIFTTMLIKFGKDAENIYFKLKRENRETRTTEIKFEG</sequence>
<dbReference type="RefSeq" id="WP_118031216.1">
    <property type="nucleotide sequence ID" value="NZ_QRSS01000005.1"/>
</dbReference>
<reference evidence="3 4" key="1">
    <citation type="submission" date="2018-08" db="EMBL/GenBank/DDBJ databases">
        <title>A genome reference for cultivated species of the human gut microbiota.</title>
        <authorList>
            <person name="Zou Y."/>
            <person name="Xue W."/>
            <person name="Luo G."/>
        </authorList>
    </citation>
    <scope>NUCLEOTIDE SEQUENCE [LARGE SCALE GENOMIC DNA]</scope>
    <source>
        <strain evidence="2 4">AF25-21</strain>
        <strain evidence="1 3">AF29-2BH</strain>
    </source>
</reference>
<protein>
    <submittedName>
        <fullName evidence="1">Uncharacterized protein</fullName>
    </submittedName>
</protein>
<evidence type="ECO:0000313" key="2">
    <source>
        <dbReference type="EMBL" id="RGR50695.1"/>
    </source>
</evidence>